<dbReference type="GO" id="GO:0009982">
    <property type="term" value="F:pseudouridine synthase activity"/>
    <property type="evidence" value="ECO:0007669"/>
    <property type="project" value="InterPro"/>
</dbReference>
<dbReference type="PANTHER" id="PTHR21600">
    <property type="entry name" value="MITOCHONDRIAL RNA PSEUDOURIDINE SYNTHASE"/>
    <property type="match status" value="1"/>
</dbReference>
<dbReference type="InterPro" id="IPR050188">
    <property type="entry name" value="RluA_PseudoU_synthase"/>
</dbReference>
<dbReference type="PANTHER" id="PTHR21600:SF44">
    <property type="entry name" value="RIBOSOMAL LARGE SUBUNIT PSEUDOURIDINE SYNTHASE D"/>
    <property type="match status" value="1"/>
</dbReference>
<comment type="caution">
    <text evidence="3">The sequence shown here is derived from an EMBL/GenBank/DDBJ whole genome shotgun (WGS) entry which is preliminary data.</text>
</comment>
<protein>
    <submittedName>
        <fullName evidence="3">RNA pseudouridine synthase</fullName>
    </submittedName>
</protein>
<dbReference type="GO" id="GO:0000455">
    <property type="term" value="P:enzyme-directed rRNA pseudouridine synthesis"/>
    <property type="evidence" value="ECO:0007669"/>
    <property type="project" value="TreeGrafter"/>
</dbReference>
<evidence type="ECO:0000313" key="4">
    <source>
        <dbReference type="Proteomes" id="UP001196068"/>
    </source>
</evidence>
<dbReference type="InterPro" id="IPR020103">
    <property type="entry name" value="PsdUridine_synth_cat_dom_sf"/>
</dbReference>
<reference evidence="3" key="1">
    <citation type="submission" date="2020-01" db="EMBL/GenBank/DDBJ databases">
        <authorList>
            <person name="Rat A."/>
        </authorList>
    </citation>
    <scope>NUCLEOTIDE SEQUENCE</scope>
    <source>
        <strain evidence="3">LMG 28251</strain>
    </source>
</reference>
<dbReference type="Proteomes" id="UP001196068">
    <property type="component" value="Unassembled WGS sequence"/>
</dbReference>
<reference evidence="3" key="2">
    <citation type="journal article" date="2021" name="Syst. Appl. Microbiol.">
        <title>Roseomonas hellenica sp. nov., isolated from roots of wild-growing Alkanna tinctoria.</title>
        <authorList>
            <person name="Rat A."/>
            <person name="Naranjo H.D."/>
            <person name="Lebbe L."/>
            <person name="Cnockaert M."/>
            <person name="Krigas N."/>
            <person name="Grigoriadou K."/>
            <person name="Maloupa E."/>
            <person name="Willems A."/>
        </authorList>
    </citation>
    <scope>NUCLEOTIDE SEQUENCE</scope>
    <source>
        <strain evidence="3">LMG 28251</strain>
    </source>
</reference>
<organism evidence="3 4">
    <name type="scientific">Plastoroseomonas arctica</name>
    <dbReference type="NCBI Taxonomy" id="1509237"/>
    <lineage>
        <taxon>Bacteria</taxon>
        <taxon>Pseudomonadati</taxon>
        <taxon>Pseudomonadota</taxon>
        <taxon>Alphaproteobacteria</taxon>
        <taxon>Acetobacterales</taxon>
        <taxon>Acetobacteraceae</taxon>
        <taxon>Plastoroseomonas</taxon>
    </lineage>
</organism>
<evidence type="ECO:0000259" key="2">
    <source>
        <dbReference type="Pfam" id="PF00849"/>
    </source>
</evidence>
<dbReference type="RefSeq" id="WP_211873044.1">
    <property type="nucleotide sequence ID" value="NZ_JAAEDH010000002.1"/>
</dbReference>
<dbReference type="CDD" id="cd02869">
    <property type="entry name" value="PseudoU_synth_RluA_like"/>
    <property type="match status" value="1"/>
</dbReference>
<evidence type="ECO:0000313" key="3">
    <source>
        <dbReference type="EMBL" id="MBR0654248.1"/>
    </source>
</evidence>
<name>A0AAF1JWY0_9PROT</name>
<keyword evidence="4" id="KW-1185">Reference proteome</keyword>
<dbReference type="EMBL" id="JAAEDH010000002">
    <property type="protein sequence ID" value="MBR0654248.1"/>
    <property type="molecule type" value="Genomic_DNA"/>
</dbReference>
<dbReference type="Pfam" id="PF00849">
    <property type="entry name" value="PseudoU_synth_2"/>
    <property type="match status" value="1"/>
</dbReference>
<dbReference type="AlphaFoldDB" id="A0AAF1JWY0"/>
<gene>
    <name evidence="3" type="ORF">GXW79_04050</name>
</gene>
<comment type="similarity">
    <text evidence="1">Belongs to the pseudouridine synthase RluA family.</text>
</comment>
<evidence type="ECO:0000256" key="1">
    <source>
        <dbReference type="ARBA" id="ARBA00010876"/>
    </source>
</evidence>
<accession>A0AAF1JWY0</accession>
<dbReference type="SUPFAM" id="SSF55120">
    <property type="entry name" value="Pseudouridine synthase"/>
    <property type="match status" value="1"/>
</dbReference>
<proteinExistence type="inferred from homology"/>
<feature type="domain" description="Pseudouridine synthase RsuA/RluA-like" evidence="2">
    <location>
        <begin position="15"/>
        <end position="164"/>
    </location>
</feature>
<dbReference type="Gene3D" id="3.30.2350.10">
    <property type="entry name" value="Pseudouridine synthase"/>
    <property type="match status" value="1"/>
</dbReference>
<sequence length="217" mass="22888">MAGGGAQVLYQDDAVIVLDKPAGVAVSRGRAGLPSVEDWLEGLRQGKRHLPQPAHRLDAETAGCLALGRTRPAMAALGALFADRAVEKTYWAVVVGGPAEDAGVVEAPLLKVSSKAAGWRMVVDPKGQPALTRWRVLGRGDGLAWLELAPETGRTHQLRVHCAARGWPILGDAMYGAAAEGGLHLLARRLAFTLGVRVAVEASVPVAMQAALRRCGW</sequence>
<dbReference type="GO" id="GO:0140098">
    <property type="term" value="F:catalytic activity, acting on RNA"/>
    <property type="evidence" value="ECO:0007669"/>
    <property type="project" value="UniProtKB-ARBA"/>
</dbReference>
<dbReference type="GO" id="GO:0003723">
    <property type="term" value="F:RNA binding"/>
    <property type="evidence" value="ECO:0007669"/>
    <property type="project" value="InterPro"/>
</dbReference>
<dbReference type="InterPro" id="IPR006145">
    <property type="entry name" value="PsdUridine_synth_RsuA/RluA"/>
</dbReference>